<protein>
    <submittedName>
        <fullName evidence="2">Uncharacterized protein</fullName>
    </submittedName>
</protein>
<evidence type="ECO:0000313" key="1">
    <source>
        <dbReference type="Proteomes" id="UP000887564"/>
    </source>
</evidence>
<proteinExistence type="predicted"/>
<sequence length="76" mass="8745">MTISRVRVIVSIVSMSLNDIHNGMSYLRGRLEICVNGVGPPVLLYFFHFLYCKHYCHFPFSTLHKRVKACMPSISL</sequence>
<dbReference type="WBParaSite" id="PEQ_0001300201-mRNA-1">
    <property type="protein sequence ID" value="PEQ_0001300201-mRNA-1"/>
    <property type="gene ID" value="PEQ_0001300201"/>
</dbReference>
<reference evidence="2" key="1">
    <citation type="submission" date="2022-11" db="UniProtKB">
        <authorList>
            <consortium name="WormBaseParasite"/>
        </authorList>
    </citation>
    <scope>IDENTIFICATION</scope>
</reference>
<name>A0A914S3U8_PAREQ</name>
<keyword evidence="1" id="KW-1185">Reference proteome</keyword>
<accession>A0A914S3U8</accession>
<dbReference type="Proteomes" id="UP000887564">
    <property type="component" value="Unplaced"/>
</dbReference>
<dbReference type="AlphaFoldDB" id="A0A914S3U8"/>
<evidence type="ECO:0000313" key="2">
    <source>
        <dbReference type="WBParaSite" id="PEQ_0001300201-mRNA-1"/>
    </source>
</evidence>
<organism evidence="1 2">
    <name type="scientific">Parascaris equorum</name>
    <name type="common">Equine roundworm</name>
    <dbReference type="NCBI Taxonomy" id="6256"/>
    <lineage>
        <taxon>Eukaryota</taxon>
        <taxon>Metazoa</taxon>
        <taxon>Ecdysozoa</taxon>
        <taxon>Nematoda</taxon>
        <taxon>Chromadorea</taxon>
        <taxon>Rhabditida</taxon>
        <taxon>Spirurina</taxon>
        <taxon>Ascaridomorpha</taxon>
        <taxon>Ascaridoidea</taxon>
        <taxon>Ascarididae</taxon>
        <taxon>Parascaris</taxon>
    </lineage>
</organism>